<organism evidence="2 3">
    <name type="scientific">Heterodera trifolii</name>
    <dbReference type="NCBI Taxonomy" id="157864"/>
    <lineage>
        <taxon>Eukaryota</taxon>
        <taxon>Metazoa</taxon>
        <taxon>Ecdysozoa</taxon>
        <taxon>Nematoda</taxon>
        <taxon>Chromadorea</taxon>
        <taxon>Rhabditida</taxon>
        <taxon>Tylenchina</taxon>
        <taxon>Tylenchomorpha</taxon>
        <taxon>Tylenchoidea</taxon>
        <taxon>Heteroderidae</taxon>
        <taxon>Heteroderinae</taxon>
        <taxon>Heterodera</taxon>
    </lineage>
</organism>
<dbReference type="AlphaFoldDB" id="A0ABD2K2Z1"/>
<dbReference type="Proteomes" id="UP001620626">
    <property type="component" value="Unassembled WGS sequence"/>
</dbReference>
<dbReference type="EMBL" id="JBICBT010000845">
    <property type="protein sequence ID" value="KAL3097266.1"/>
    <property type="molecule type" value="Genomic_DNA"/>
</dbReference>
<evidence type="ECO:0000256" key="1">
    <source>
        <dbReference type="SAM" id="MobiDB-lite"/>
    </source>
</evidence>
<proteinExistence type="predicted"/>
<name>A0ABD2K2Z1_9BILA</name>
<comment type="caution">
    <text evidence="2">The sequence shown here is derived from an EMBL/GenBank/DDBJ whole genome shotgun (WGS) entry which is preliminary data.</text>
</comment>
<evidence type="ECO:0000313" key="2">
    <source>
        <dbReference type="EMBL" id="KAL3097266.1"/>
    </source>
</evidence>
<sequence length="154" mass="17018">MPPMATETSAQEYDGTKPASIAMANVYGWLPADKQPKKSVQQTETVNPPPQATTKLPIDYDLRSVAAKAAANVYGWLPADKQPKKLEDIKAAPPPPPANYDIKRVASEAAESVYSWLPIEQQHKLMDTKISNLSGQKRKFSVDVSDYKHKKIVN</sequence>
<protein>
    <submittedName>
        <fullName evidence="2">Uncharacterized protein</fullName>
    </submittedName>
</protein>
<feature type="region of interest" description="Disordered" evidence="1">
    <location>
        <begin position="33"/>
        <end position="55"/>
    </location>
</feature>
<reference evidence="2 3" key="1">
    <citation type="submission" date="2024-10" db="EMBL/GenBank/DDBJ databases">
        <authorList>
            <person name="Kim D."/>
        </authorList>
    </citation>
    <scope>NUCLEOTIDE SEQUENCE [LARGE SCALE GENOMIC DNA]</scope>
    <source>
        <strain evidence="2">BH-2024</strain>
    </source>
</reference>
<gene>
    <name evidence="2" type="ORF">niasHT_029810</name>
</gene>
<accession>A0ABD2K2Z1</accession>
<evidence type="ECO:0000313" key="3">
    <source>
        <dbReference type="Proteomes" id="UP001620626"/>
    </source>
</evidence>
<keyword evidence="3" id="KW-1185">Reference proteome</keyword>